<sequence length="540" mass="62155">MRGRLFSGTDTFADGETVYPNDRKQSKRWNQEVQDLLSFRAELHKVRRALANIPTYTIFDDHDVTDDWYLNRWWCQSVLSKPLGRCVIFNGLLAYALFQAWGNTPDRFIEGEAGGELLDAVQLWSASQGTDRAAYQILAQRLGLPLQHPETGQPEFWQDDQVWVLQRHHRVLQWHYTLRVPKHEVLLLDTRTYRGYPVGENREIDPPMLLSPTAFKTQIAEPLEETDRLVQAGESEIELTLVILPTNVVSLRAIDWAQRSDLERGRVFHSDVGDSWNFHQAALSQLLSELFQRRDRIIALSGDIHYSCAVRLSYWFTRHFGTPKPPLALEQSRLLVQLTSSAIDNVEWRARVAHSRLKSLLPEPVEEWVGWNEPPNLVEIQVNGDRIRRFTLPASPTGSILRQVKGVQGDPTLAWRVFPQDSKQLPDWRYRIEWIPRQRATLLADEKAQLLLRTPLSPPPTSLKEQLVNGVLLVWRNPWMQEVGKLSLAIILAWLVFKGLIRLKPLCPNRTNSHRRSFKTPIGEPLGSRLVLFLVVTGCL</sequence>
<keyword evidence="2" id="KW-1185">Reference proteome</keyword>
<evidence type="ECO:0000313" key="1">
    <source>
        <dbReference type="EMBL" id="XPM66826.1"/>
    </source>
</evidence>
<accession>A0ACD5H3Z3</accession>
<dbReference type="Proteomes" id="UP000095472">
    <property type="component" value="Chromosome"/>
</dbReference>
<reference evidence="1 2" key="1">
    <citation type="journal article" date="2016" name="Genome Announc.">
        <title>Draft Genome Sequence of the Thermotolerant Cyanobacterium Desertifilum sp. IPPAS B-1220.</title>
        <authorList>
            <person name="Mironov K.S."/>
            <person name="Sinetova M.A."/>
            <person name="Bolatkhan K."/>
            <person name="Zayadan B.K."/>
            <person name="Ustinova V.V."/>
            <person name="Kupriyanova E.V."/>
            <person name="Skrypnik A.N."/>
            <person name="Gogoleva N.E."/>
            <person name="Gogolev Y.V."/>
            <person name="Los D.A."/>
        </authorList>
    </citation>
    <scope>NUCLEOTIDE SEQUENCE [LARGE SCALE GENOMIC DNA]</scope>
    <source>
        <strain evidence="1 2">IPPAS B-1220</strain>
    </source>
</reference>
<protein>
    <submittedName>
        <fullName evidence="1">Uncharacterized protein</fullName>
    </submittedName>
</protein>
<gene>
    <name evidence="1" type="ORF">BH720_017455</name>
</gene>
<organism evidence="1 2">
    <name type="scientific">Desertifilum tharense IPPAS B-1220</name>
    <dbReference type="NCBI Taxonomy" id="1781255"/>
    <lineage>
        <taxon>Bacteria</taxon>
        <taxon>Bacillati</taxon>
        <taxon>Cyanobacteriota</taxon>
        <taxon>Cyanophyceae</taxon>
        <taxon>Desertifilales</taxon>
        <taxon>Desertifilaceae</taxon>
        <taxon>Desertifilum</taxon>
    </lineage>
</organism>
<proteinExistence type="predicted"/>
<dbReference type="EMBL" id="CP182909">
    <property type="protein sequence ID" value="XPM66826.1"/>
    <property type="molecule type" value="Genomic_DNA"/>
</dbReference>
<evidence type="ECO:0000313" key="2">
    <source>
        <dbReference type="Proteomes" id="UP000095472"/>
    </source>
</evidence>
<name>A0ACD5H3Z3_9CYAN</name>